<reference evidence="1 2" key="1">
    <citation type="journal article" date="2019" name="Int. J. Syst. Evol. Microbiol.">
        <title>The Global Catalogue of Microorganisms (GCM) 10K type strain sequencing project: providing services to taxonomists for standard genome sequencing and annotation.</title>
        <authorList>
            <consortium name="The Broad Institute Genomics Platform"/>
            <consortium name="The Broad Institute Genome Sequencing Center for Infectious Disease"/>
            <person name="Wu L."/>
            <person name="Ma J."/>
        </authorList>
    </citation>
    <scope>NUCLEOTIDE SEQUENCE [LARGE SCALE GENOMIC DNA]</scope>
    <source>
        <strain evidence="1 2">DT31</strain>
    </source>
</reference>
<organism evidence="1 2">
    <name type="scientific">Halobaculum lipolyticum</name>
    <dbReference type="NCBI Taxonomy" id="3032001"/>
    <lineage>
        <taxon>Archaea</taxon>
        <taxon>Methanobacteriati</taxon>
        <taxon>Methanobacteriota</taxon>
        <taxon>Stenosarchaea group</taxon>
        <taxon>Halobacteria</taxon>
        <taxon>Halobacteriales</taxon>
        <taxon>Haloferacaceae</taxon>
        <taxon>Halobaculum</taxon>
    </lineage>
</organism>
<dbReference type="GeneID" id="81125205"/>
<name>A0ABD5WCK6_9EURY</name>
<evidence type="ECO:0000313" key="2">
    <source>
        <dbReference type="Proteomes" id="UP001596461"/>
    </source>
</evidence>
<dbReference type="Proteomes" id="UP001596461">
    <property type="component" value="Unassembled WGS sequence"/>
</dbReference>
<sequence length="63" mass="6009">MTDHTALDARPPLGSGASGAWSVVASVAARTVAFLGEANRTGAIGAATGVAAPAYVPSVSIAA</sequence>
<gene>
    <name evidence="1" type="ORF">ACFQL9_07360</name>
</gene>
<evidence type="ECO:0000313" key="1">
    <source>
        <dbReference type="EMBL" id="MFC7069453.1"/>
    </source>
</evidence>
<dbReference type="AlphaFoldDB" id="A0ABD5WCK6"/>
<dbReference type="RefSeq" id="WP_284030373.1">
    <property type="nucleotide sequence ID" value="NZ_CP126154.1"/>
</dbReference>
<proteinExistence type="predicted"/>
<protein>
    <submittedName>
        <fullName evidence="1">Uncharacterized protein</fullName>
    </submittedName>
</protein>
<dbReference type="EMBL" id="JBHTAH010000005">
    <property type="protein sequence ID" value="MFC7069453.1"/>
    <property type="molecule type" value="Genomic_DNA"/>
</dbReference>
<comment type="caution">
    <text evidence="1">The sequence shown here is derived from an EMBL/GenBank/DDBJ whole genome shotgun (WGS) entry which is preliminary data.</text>
</comment>
<accession>A0ABD5WCK6</accession>
<keyword evidence="2" id="KW-1185">Reference proteome</keyword>